<evidence type="ECO:0000313" key="2">
    <source>
        <dbReference type="EMBL" id="SOD52975.1"/>
    </source>
</evidence>
<dbReference type="Proteomes" id="UP000219374">
    <property type="component" value="Unassembled WGS sequence"/>
</dbReference>
<dbReference type="RefSeq" id="WP_097120954.1">
    <property type="nucleotide sequence ID" value="NZ_OCND01000002.1"/>
</dbReference>
<reference evidence="2 3" key="1">
    <citation type="submission" date="2017-09" db="EMBL/GenBank/DDBJ databases">
        <authorList>
            <person name="Ehlers B."/>
            <person name="Leendertz F.H."/>
        </authorList>
    </citation>
    <scope>NUCLEOTIDE SEQUENCE [LARGE SCALE GENOMIC DNA]</scope>
    <source>
        <strain evidence="2 3">CGMCC 1.10978</strain>
    </source>
</reference>
<dbReference type="GO" id="GO:0051536">
    <property type="term" value="F:iron-sulfur cluster binding"/>
    <property type="evidence" value="ECO:0007669"/>
    <property type="project" value="InterPro"/>
</dbReference>
<accession>A0A286D2U6</accession>
<dbReference type="SUPFAM" id="SSF54292">
    <property type="entry name" value="2Fe-2S ferredoxin-like"/>
    <property type="match status" value="1"/>
</dbReference>
<keyword evidence="1" id="KW-0560">Oxidoreductase</keyword>
<dbReference type="AlphaFoldDB" id="A0A286D2U6"/>
<evidence type="ECO:0000256" key="1">
    <source>
        <dbReference type="ARBA" id="ARBA00023002"/>
    </source>
</evidence>
<dbReference type="InterPro" id="IPR036010">
    <property type="entry name" value="2Fe-2S_ferredoxin-like_sf"/>
</dbReference>
<gene>
    <name evidence="2" type="ORF">SAMN06296416_102175</name>
</gene>
<dbReference type="Pfam" id="PF13510">
    <property type="entry name" value="Fer2_4"/>
    <property type="match status" value="1"/>
</dbReference>
<organism evidence="2 3">
    <name type="scientific">Pseudoxanthomonas wuyuanensis</name>
    <dbReference type="NCBI Taxonomy" id="1073196"/>
    <lineage>
        <taxon>Bacteria</taxon>
        <taxon>Pseudomonadati</taxon>
        <taxon>Pseudomonadota</taxon>
        <taxon>Gammaproteobacteria</taxon>
        <taxon>Lysobacterales</taxon>
        <taxon>Lysobacteraceae</taxon>
        <taxon>Pseudoxanthomonas</taxon>
    </lineage>
</organism>
<dbReference type="InterPro" id="IPR042204">
    <property type="entry name" value="2Fe-2S-bd_N"/>
</dbReference>
<dbReference type="Gene3D" id="3.10.20.440">
    <property type="entry name" value="2Fe-2S iron-sulphur cluster binding domain, sarcosine oxidase, alpha subunit, N-terminal domain"/>
    <property type="match status" value="1"/>
</dbReference>
<name>A0A286D2U6_9GAMM</name>
<sequence length="83" mass="8610">MSIAGSIHLHVDGQAVEVPAGSNVAAAIARVAPHFRRSCTGQPRAPLCGMGVCFECRVAIDGVDLLRACVTPARDGMQVHTDA</sequence>
<dbReference type="GO" id="GO:0016491">
    <property type="term" value="F:oxidoreductase activity"/>
    <property type="evidence" value="ECO:0007669"/>
    <property type="project" value="UniProtKB-KW"/>
</dbReference>
<evidence type="ECO:0000313" key="3">
    <source>
        <dbReference type="Proteomes" id="UP000219374"/>
    </source>
</evidence>
<keyword evidence="3" id="KW-1185">Reference proteome</keyword>
<protein>
    <submittedName>
        <fullName evidence="2">Sarcosine oxidase subunit alpha</fullName>
    </submittedName>
</protein>
<dbReference type="EMBL" id="OCND01000002">
    <property type="protein sequence ID" value="SOD52975.1"/>
    <property type="molecule type" value="Genomic_DNA"/>
</dbReference>
<proteinExistence type="predicted"/>
<dbReference type="OrthoDB" id="573392at2"/>